<dbReference type="PANTHER" id="PTHR13847">
    <property type="entry name" value="SARCOSINE DEHYDROGENASE-RELATED"/>
    <property type="match status" value="1"/>
</dbReference>
<dbReference type="PANTHER" id="PTHR13847:SF280">
    <property type="entry name" value="D-AMINO ACID DEHYDROGENASE"/>
    <property type="match status" value="1"/>
</dbReference>
<name>A0ABP9LUG0_9BURK</name>
<comment type="similarity">
    <text evidence="1">Belongs to the DadA oxidoreductase family.</text>
</comment>
<sequence>MKIAVLGSGVIGTTTAWWLAQDGHEVVVIDRQAGAAQEATRACGGLLSASYAEPWANPHAPWDLLRNLFKDDAPMVFRPALDTKQWLWSLAFLRECQPKRFEANIRAMVRLAEYSRSTLAQMRQQLALKYDYYDSGILSFYRDEQSFDHSQDMVDRLRDLGVERRVLSAEEVIALEPTLASVQHQIVGGDYSSDDESGDAYGFTTQLAQQAAQEGVQFLYNHTVVRLLYRQGAVTAVEVIDHLGNYQQIQADAFVVALGAYSPLLLEPLGIRCLVYPAKGYSATFTILDAEQAPQANLTDRAQRLVYSRVGNQLRVAGLAELSGYSRKLSTKRCNMMVKQTKELFPNGLDFDNVQFWSGLRPATPSNTPLIGRTHIKNLYVNTGHGTLGWTMGAGSARALADLIANRQPEPEFPFLH</sequence>
<dbReference type="Gene3D" id="3.30.9.10">
    <property type="entry name" value="D-Amino Acid Oxidase, subunit A, domain 2"/>
    <property type="match status" value="1"/>
</dbReference>
<evidence type="ECO:0000313" key="5">
    <source>
        <dbReference type="Proteomes" id="UP001500227"/>
    </source>
</evidence>
<accession>A0ABP9LUG0</accession>
<proteinExistence type="inferred from homology"/>
<organism evidence="4 5">
    <name type="scientific">Paenalcaligenes hermetiae</name>
    <dbReference type="NCBI Taxonomy" id="1157987"/>
    <lineage>
        <taxon>Bacteria</taxon>
        <taxon>Pseudomonadati</taxon>
        <taxon>Pseudomonadota</taxon>
        <taxon>Betaproteobacteria</taxon>
        <taxon>Burkholderiales</taxon>
        <taxon>Alcaligenaceae</taxon>
        <taxon>Paenalcaligenes</taxon>
    </lineage>
</organism>
<dbReference type="SUPFAM" id="SSF51905">
    <property type="entry name" value="FAD/NAD(P)-binding domain"/>
    <property type="match status" value="1"/>
</dbReference>
<keyword evidence="2" id="KW-0560">Oxidoreductase</keyword>
<dbReference type="Pfam" id="PF01266">
    <property type="entry name" value="DAO"/>
    <property type="match status" value="1"/>
</dbReference>
<dbReference type="EMBL" id="BAABKD010000002">
    <property type="protein sequence ID" value="GAA5085775.1"/>
    <property type="molecule type" value="Genomic_DNA"/>
</dbReference>
<keyword evidence="5" id="KW-1185">Reference proteome</keyword>
<dbReference type="Proteomes" id="UP001500227">
    <property type="component" value="Unassembled WGS sequence"/>
</dbReference>
<dbReference type="SUPFAM" id="SSF54373">
    <property type="entry name" value="FAD-linked reductases, C-terminal domain"/>
    <property type="match status" value="1"/>
</dbReference>
<dbReference type="InterPro" id="IPR036188">
    <property type="entry name" value="FAD/NAD-bd_sf"/>
</dbReference>
<evidence type="ECO:0000259" key="3">
    <source>
        <dbReference type="Pfam" id="PF01266"/>
    </source>
</evidence>
<dbReference type="NCBIfam" id="NF001933">
    <property type="entry name" value="PRK00711.1"/>
    <property type="match status" value="1"/>
</dbReference>
<dbReference type="Gene3D" id="3.50.50.60">
    <property type="entry name" value="FAD/NAD(P)-binding domain"/>
    <property type="match status" value="2"/>
</dbReference>
<reference evidence="5" key="1">
    <citation type="journal article" date="2019" name="Int. J. Syst. Evol. Microbiol.">
        <title>The Global Catalogue of Microorganisms (GCM) 10K type strain sequencing project: providing services to taxonomists for standard genome sequencing and annotation.</title>
        <authorList>
            <consortium name="The Broad Institute Genomics Platform"/>
            <consortium name="The Broad Institute Genome Sequencing Center for Infectious Disease"/>
            <person name="Wu L."/>
            <person name="Ma J."/>
        </authorList>
    </citation>
    <scope>NUCLEOTIDE SEQUENCE [LARGE SCALE GENOMIC DNA]</scope>
    <source>
        <strain evidence="5">JCM 18423</strain>
    </source>
</reference>
<gene>
    <name evidence="4" type="ORF">GCM10023337_04870</name>
</gene>
<dbReference type="InterPro" id="IPR006076">
    <property type="entry name" value="FAD-dep_OxRdtase"/>
</dbReference>
<evidence type="ECO:0000256" key="1">
    <source>
        <dbReference type="ARBA" id="ARBA00009410"/>
    </source>
</evidence>
<evidence type="ECO:0000256" key="2">
    <source>
        <dbReference type="ARBA" id="ARBA00023002"/>
    </source>
</evidence>
<comment type="caution">
    <text evidence="4">The sequence shown here is derived from an EMBL/GenBank/DDBJ whole genome shotgun (WGS) entry which is preliminary data.</text>
</comment>
<evidence type="ECO:0000313" key="4">
    <source>
        <dbReference type="EMBL" id="GAA5085775.1"/>
    </source>
</evidence>
<dbReference type="RefSeq" id="WP_345369360.1">
    <property type="nucleotide sequence ID" value="NZ_BAABKD010000002.1"/>
</dbReference>
<protein>
    <submittedName>
        <fullName evidence="4">D-amino acid dehydrogenase</fullName>
    </submittedName>
</protein>
<feature type="domain" description="FAD dependent oxidoreductase" evidence="3">
    <location>
        <begin position="2"/>
        <end position="403"/>
    </location>
</feature>